<reference evidence="1" key="1">
    <citation type="submission" date="2022-11" db="EMBL/GenBank/DDBJ databases">
        <title>Genome Sequence of Boeremia exigua.</title>
        <authorList>
            <person name="Buettner E."/>
        </authorList>
    </citation>
    <scope>NUCLEOTIDE SEQUENCE</scope>
    <source>
        <strain evidence="1">CU02</strain>
    </source>
</reference>
<dbReference type="EMBL" id="JAPHNI010000156">
    <property type="protein sequence ID" value="KAJ8115138.1"/>
    <property type="molecule type" value="Genomic_DNA"/>
</dbReference>
<dbReference type="Proteomes" id="UP001153331">
    <property type="component" value="Unassembled WGS sequence"/>
</dbReference>
<keyword evidence="2" id="KW-1185">Reference proteome</keyword>
<comment type="caution">
    <text evidence="1">The sequence shown here is derived from an EMBL/GenBank/DDBJ whole genome shotgun (WGS) entry which is preliminary data.</text>
</comment>
<name>A0ACC2IJ34_9PLEO</name>
<evidence type="ECO:0000313" key="2">
    <source>
        <dbReference type="Proteomes" id="UP001153331"/>
    </source>
</evidence>
<organism evidence="1 2">
    <name type="scientific">Boeremia exigua</name>
    <dbReference type="NCBI Taxonomy" id="749465"/>
    <lineage>
        <taxon>Eukaryota</taxon>
        <taxon>Fungi</taxon>
        <taxon>Dikarya</taxon>
        <taxon>Ascomycota</taxon>
        <taxon>Pezizomycotina</taxon>
        <taxon>Dothideomycetes</taxon>
        <taxon>Pleosporomycetidae</taxon>
        <taxon>Pleosporales</taxon>
        <taxon>Pleosporineae</taxon>
        <taxon>Didymellaceae</taxon>
        <taxon>Boeremia</taxon>
    </lineage>
</organism>
<accession>A0ACC2IJ34</accession>
<protein>
    <submittedName>
        <fullName evidence="1">Uncharacterized protein</fullName>
    </submittedName>
</protein>
<sequence>MEGWTVTSSVGYWSYYRAARANKTATGSLQKKLDADKKKTNKTHLQDSSAMNLAHRMVDRQNEAAQHR</sequence>
<evidence type="ECO:0000313" key="1">
    <source>
        <dbReference type="EMBL" id="KAJ8115138.1"/>
    </source>
</evidence>
<proteinExistence type="predicted"/>
<gene>
    <name evidence="1" type="ORF">OPT61_g3149</name>
</gene>